<reference evidence="1 2" key="1">
    <citation type="submission" date="2019-07" db="EMBL/GenBank/DDBJ databases">
        <title>Whole genome shotgun sequence of Reyranella soli NBRC 108950.</title>
        <authorList>
            <person name="Hosoyama A."/>
            <person name="Uohara A."/>
            <person name="Ohji S."/>
            <person name="Ichikawa N."/>
        </authorList>
    </citation>
    <scope>NUCLEOTIDE SEQUENCE [LARGE SCALE GENOMIC DNA]</scope>
    <source>
        <strain evidence="1 2">NBRC 108950</strain>
    </source>
</reference>
<keyword evidence="2" id="KW-1185">Reference proteome</keyword>
<evidence type="ECO:0000313" key="2">
    <source>
        <dbReference type="Proteomes" id="UP000321058"/>
    </source>
</evidence>
<protein>
    <submittedName>
        <fullName evidence="1">Uncharacterized protein</fullName>
    </submittedName>
</protein>
<proteinExistence type="predicted"/>
<comment type="caution">
    <text evidence="1">The sequence shown here is derived from an EMBL/GenBank/DDBJ whole genome shotgun (WGS) entry which is preliminary data.</text>
</comment>
<evidence type="ECO:0000313" key="1">
    <source>
        <dbReference type="EMBL" id="GEP60548.1"/>
    </source>
</evidence>
<dbReference type="Proteomes" id="UP000321058">
    <property type="component" value="Unassembled WGS sequence"/>
</dbReference>
<gene>
    <name evidence="1" type="ORF">RSO01_77140</name>
</gene>
<dbReference type="AlphaFoldDB" id="A0A512NNN8"/>
<organism evidence="1 2">
    <name type="scientific">Reyranella soli</name>
    <dbReference type="NCBI Taxonomy" id="1230389"/>
    <lineage>
        <taxon>Bacteria</taxon>
        <taxon>Pseudomonadati</taxon>
        <taxon>Pseudomonadota</taxon>
        <taxon>Alphaproteobacteria</taxon>
        <taxon>Hyphomicrobiales</taxon>
        <taxon>Reyranellaceae</taxon>
        <taxon>Reyranella</taxon>
    </lineage>
</organism>
<dbReference type="EMBL" id="BKAJ01000169">
    <property type="protein sequence ID" value="GEP60548.1"/>
    <property type="molecule type" value="Genomic_DNA"/>
</dbReference>
<accession>A0A512NNN8</accession>
<name>A0A512NNN8_9HYPH</name>
<sequence>MGRTDKAAETLRQESVVVCRLGYLGGAGDQERGAVGLAGEKGGQAAWESIEGVGEAELAHSENTGTVEVGPSSARKTTKNFIQLLSFGNTETLIIVAISRPVRLCSRRATTATSLASWVKRYDVGKHKKQNPRMEVRGFCRRM</sequence>